<name>A0ABQ9TAE3_SAGOE</name>
<accession>A0ABQ9TAE3</accession>
<comment type="caution">
    <text evidence="2">The sequence shown here is derived from an EMBL/GenBank/DDBJ whole genome shotgun (WGS) entry which is preliminary data.</text>
</comment>
<dbReference type="Proteomes" id="UP001266305">
    <property type="component" value="Unassembled WGS sequence"/>
</dbReference>
<feature type="region of interest" description="Disordered" evidence="1">
    <location>
        <begin position="1"/>
        <end position="20"/>
    </location>
</feature>
<gene>
    <name evidence="2" type="ORF">P7K49_039981</name>
</gene>
<reference evidence="2 3" key="1">
    <citation type="submission" date="2023-05" db="EMBL/GenBank/DDBJ databases">
        <title>B98-5 Cell Line De Novo Hybrid Assembly: An Optical Mapping Approach.</title>
        <authorList>
            <person name="Kananen K."/>
            <person name="Auerbach J.A."/>
            <person name="Kautto E."/>
            <person name="Blachly J.S."/>
        </authorList>
    </citation>
    <scope>NUCLEOTIDE SEQUENCE [LARGE SCALE GENOMIC DNA]</scope>
    <source>
        <strain evidence="2">B95-8</strain>
        <tissue evidence="2">Cell line</tissue>
    </source>
</reference>
<proteinExistence type="predicted"/>
<sequence>MERLVLRSLPRNRSQNSPSTQESYSAEFYCYFVICGKTAGKACFEISPQKPFPDFPVNTRVLVCRLNAHIDNRSAEFYCYFVICGKTAGKACFEISPQKPFPDFPVNTPVLVCRLNAHIDNRSVR</sequence>
<keyword evidence="3" id="KW-1185">Reference proteome</keyword>
<evidence type="ECO:0000313" key="2">
    <source>
        <dbReference type="EMBL" id="KAK2081717.1"/>
    </source>
</evidence>
<evidence type="ECO:0000313" key="3">
    <source>
        <dbReference type="Proteomes" id="UP001266305"/>
    </source>
</evidence>
<protein>
    <submittedName>
        <fullName evidence="2">Uncharacterized protein</fullName>
    </submittedName>
</protein>
<feature type="compositionally biased region" description="Polar residues" evidence="1">
    <location>
        <begin position="11"/>
        <end position="20"/>
    </location>
</feature>
<evidence type="ECO:0000256" key="1">
    <source>
        <dbReference type="SAM" id="MobiDB-lite"/>
    </source>
</evidence>
<dbReference type="EMBL" id="JASSZA010000124">
    <property type="protein sequence ID" value="KAK2081717.1"/>
    <property type="molecule type" value="Genomic_DNA"/>
</dbReference>
<organism evidence="2 3">
    <name type="scientific">Saguinus oedipus</name>
    <name type="common">Cotton-top tamarin</name>
    <name type="synonym">Oedipomidas oedipus</name>
    <dbReference type="NCBI Taxonomy" id="9490"/>
    <lineage>
        <taxon>Eukaryota</taxon>
        <taxon>Metazoa</taxon>
        <taxon>Chordata</taxon>
        <taxon>Craniata</taxon>
        <taxon>Vertebrata</taxon>
        <taxon>Euteleostomi</taxon>
        <taxon>Mammalia</taxon>
        <taxon>Eutheria</taxon>
        <taxon>Euarchontoglires</taxon>
        <taxon>Primates</taxon>
        <taxon>Haplorrhini</taxon>
        <taxon>Platyrrhini</taxon>
        <taxon>Cebidae</taxon>
        <taxon>Callitrichinae</taxon>
        <taxon>Saguinus</taxon>
    </lineage>
</organism>